<dbReference type="InterPro" id="IPR042385">
    <property type="entry name" value="CD160"/>
</dbReference>
<evidence type="ECO:0000313" key="3">
    <source>
        <dbReference type="Proteomes" id="UP001652624"/>
    </source>
</evidence>
<evidence type="ECO:0000313" key="4">
    <source>
        <dbReference type="RefSeq" id="XP_016046117.1"/>
    </source>
</evidence>
<dbReference type="PANTHER" id="PTHR15425">
    <property type="entry name" value="CD160 ANTIGEN"/>
    <property type="match status" value="1"/>
</dbReference>
<evidence type="ECO:0000256" key="1">
    <source>
        <dbReference type="SAM" id="SignalP"/>
    </source>
</evidence>
<organism evidence="3 4">
    <name type="scientific">Erinaceus europaeus</name>
    <name type="common">Western European hedgehog</name>
    <dbReference type="NCBI Taxonomy" id="9365"/>
    <lineage>
        <taxon>Eukaryota</taxon>
        <taxon>Metazoa</taxon>
        <taxon>Chordata</taxon>
        <taxon>Craniata</taxon>
        <taxon>Vertebrata</taxon>
        <taxon>Euteleostomi</taxon>
        <taxon>Mammalia</taxon>
        <taxon>Eutheria</taxon>
        <taxon>Laurasiatheria</taxon>
        <taxon>Eulipotyphla</taxon>
        <taxon>Erinaceidae</taxon>
        <taxon>Erinaceinae</taxon>
        <taxon>Erinaceus</taxon>
    </lineage>
</organism>
<feature type="chain" id="PRO_5010324657" evidence="1">
    <location>
        <begin position="27"/>
        <end position="179"/>
    </location>
</feature>
<dbReference type="Gene3D" id="2.60.40.10">
    <property type="entry name" value="Immunoglobulins"/>
    <property type="match status" value="1"/>
</dbReference>
<accession>A0A1S3WIK7</accession>
<dbReference type="GO" id="GO:0004888">
    <property type="term" value="F:transmembrane signaling receptor activity"/>
    <property type="evidence" value="ECO:0007669"/>
    <property type="project" value="InterPro"/>
</dbReference>
<gene>
    <name evidence="4" type="primary">CD160</name>
</gene>
<evidence type="ECO:0000259" key="2">
    <source>
        <dbReference type="Pfam" id="PF07686"/>
    </source>
</evidence>
<dbReference type="InterPro" id="IPR036179">
    <property type="entry name" value="Ig-like_dom_sf"/>
</dbReference>
<sequence>MQMAHGRGYLALVILLATVNIRFGACMQIFNSVSKEGNHLRLICTVKHKIEEAEGLVVFLCKNRSLDCSPETSLQQMRPKRKPRADGDGEVSSQLVFTINQVMPTDSGTYQCAARSKEPDIHLQGWMFSISVTETGNYTLTGLQETGHPTFSHTKSASGFLRDTVWVVLTTCLLALQAL</sequence>
<proteinExistence type="predicted"/>
<reference evidence="4" key="1">
    <citation type="submission" date="2025-08" db="UniProtKB">
        <authorList>
            <consortium name="RefSeq"/>
        </authorList>
    </citation>
    <scope>IDENTIFICATION</scope>
</reference>
<dbReference type="CDD" id="cd21392">
    <property type="entry name" value="IgC2_CD160"/>
    <property type="match status" value="1"/>
</dbReference>
<feature type="signal peptide" evidence="1">
    <location>
        <begin position="1"/>
        <end position="26"/>
    </location>
</feature>
<dbReference type="InterPro" id="IPR013783">
    <property type="entry name" value="Ig-like_fold"/>
</dbReference>
<protein>
    <submittedName>
        <fullName evidence="4">CD160 antigen</fullName>
    </submittedName>
</protein>
<dbReference type="GO" id="GO:0005886">
    <property type="term" value="C:plasma membrane"/>
    <property type="evidence" value="ECO:0007669"/>
    <property type="project" value="TreeGrafter"/>
</dbReference>
<dbReference type="eggNOG" id="ENOG502RR8D">
    <property type="taxonomic scope" value="Eukaryota"/>
</dbReference>
<dbReference type="PANTHER" id="PTHR15425:SF0">
    <property type="entry name" value="CD160 ANTIGEN"/>
    <property type="match status" value="1"/>
</dbReference>
<dbReference type="InParanoid" id="A0A1S3WIK7"/>
<dbReference type="GO" id="GO:0002819">
    <property type="term" value="P:regulation of adaptive immune response"/>
    <property type="evidence" value="ECO:0007669"/>
    <property type="project" value="InterPro"/>
</dbReference>
<dbReference type="SUPFAM" id="SSF48726">
    <property type="entry name" value="Immunoglobulin"/>
    <property type="match status" value="1"/>
</dbReference>
<feature type="domain" description="Immunoglobulin V-set" evidence="2">
    <location>
        <begin position="35"/>
        <end position="118"/>
    </location>
</feature>
<dbReference type="CTD" id="11126"/>
<dbReference type="RefSeq" id="XP_016046117.1">
    <property type="nucleotide sequence ID" value="XM_016190631.2"/>
</dbReference>
<dbReference type="Proteomes" id="UP001652624">
    <property type="component" value="Chromosome 11"/>
</dbReference>
<dbReference type="AlphaFoldDB" id="A0A1S3WIK7"/>
<dbReference type="STRING" id="9365.ENSEEUP00000010648"/>
<name>A0A1S3WIK7_ERIEU</name>
<keyword evidence="1" id="KW-0732">Signal</keyword>
<dbReference type="GeneID" id="103118472"/>
<dbReference type="OrthoDB" id="9450911at2759"/>
<keyword evidence="3" id="KW-1185">Reference proteome</keyword>
<dbReference type="Pfam" id="PF07686">
    <property type="entry name" value="V-set"/>
    <property type="match status" value="1"/>
</dbReference>
<dbReference type="InterPro" id="IPR013106">
    <property type="entry name" value="Ig_V-set"/>
</dbReference>